<dbReference type="Pfam" id="PF25973">
    <property type="entry name" value="BSH_CzcB"/>
    <property type="match status" value="1"/>
</dbReference>
<dbReference type="AlphaFoldDB" id="A0A964TAT8"/>
<dbReference type="InterPro" id="IPR058647">
    <property type="entry name" value="BSH_CzcB-like"/>
</dbReference>
<dbReference type="Gene3D" id="2.40.50.100">
    <property type="match status" value="2"/>
</dbReference>
<evidence type="ECO:0000313" key="7">
    <source>
        <dbReference type="Proteomes" id="UP000667650"/>
    </source>
</evidence>
<dbReference type="PANTHER" id="PTHR30097:SF4">
    <property type="entry name" value="SLR6042 PROTEIN"/>
    <property type="match status" value="1"/>
</dbReference>
<sequence>MKNIFFYFLSAFLLLLMGCGNEKKQYPSQEHEILEIRLTQEQFNTNNFQLGTLEKKTFPKMVETSGIIDVPPQNKAVITAFMGGFVKKTLLLVGDKVKKGQALITLENQEFVKMQQEYLGVYNQLDFLKVEYTRNKTLFEENITSEKKYLEAKSNYETSLAKYEGLKKQLQMLNISPKNVEQLIITSEAVIYSPIDGSITKMNVSTGSYVAPSTEMLEIVDNNHVHLELTVFEKDILKVKKGQKIQFEIPESSEDPYTATVYLVGTSIDDAKRTIKVHGHLDNENNNFLPGMFVNAHIMTDVTQVWSLPVDAVTSSEGISYLLKLVSNQEDNLIFQKVSVTTGSTFKDYIEIKPSENIKPEDQFLVKGVFGLLGN</sequence>
<feature type="domain" description="CusB-like beta-barrel" evidence="4">
    <location>
        <begin position="225"/>
        <end position="300"/>
    </location>
</feature>
<protein>
    <submittedName>
        <fullName evidence="6">Efflux RND transporter periplasmic adaptor subunit</fullName>
    </submittedName>
</protein>
<evidence type="ECO:0000256" key="2">
    <source>
        <dbReference type="ARBA" id="ARBA00022448"/>
    </source>
</evidence>
<dbReference type="InterPro" id="IPR051909">
    <property type="entry name" value="MFP_Cation_Efflux"/>
</dbReference>
<dbReference type="Gene3D" id="2.40.30.170">
    <property type="match status" value="1"/>
</dbReference>
<accession>A0A964TAT8</accession>
<reference evidence="6" key="1">
    <citation type="submission" date="2020-01" db="EMBL/GenBank/DDBJ databases">
        <title>Muricauda ochracea sp. nov., isolated from a tidal flat of Garorim bay in Korea.</title>
        <authorList>
            <person name="Kim D."/>
            <person name="Yoo Y."/>
            <person name="Kim J.-J."/>
        </authorList>
    </citation>
    <scope>NUCLEOTIDE SEQUENCE</scope>
    <source>
        <strain evidence="6">JGD-17</strain>
    </source>
</reference>
<dbReference type="Pfam" id="PF25893">
    <property type="entry name" value="HH_CzcB"/>
    <property type="match status" value="1"/>
</dbReference>
<dbReference type="InterPro" id="IPR006143">
    <property type="entry name" value="RND_pump_MFP"/>
</dbReference>
<dbReference type="Pfam" id="PF25954">
    <property type="entry name" value="Beta-barrel_RND_2"/>
    <property type="match status" value="1"/>
</dbReference>
<feature type="domain" description="CzcB-like barrel-sandwich hybrid" evidence="5">
    <location>
        <begin position="76"/>
        <end position="221"/>
    </location>
</feature>
<dbReference type="GO" id="GO:0030313">
    <property type="term" value="C:cell envelope"/>
    <property type="evidence" value="ECO:0007669"/>
    <property type="project" value="TreeGrafter"/>
</dbReference>
<dbReference type="InterPro" id="IPR058792">
    <property type="entry name" value="Beta-barrel_RND_2"/>
</dbReference>
<keyword evidence="7" id="KW-1185">Reference proteome</keyword>
<dbReference type="Proteomes" id="UP000667650">
    <property type="component" value="Unassembled WGS sequence"/>
</dbReference>
<dbReference type="NCBIfam" id="TIGR01730">
    <property type="entry name" value="RND_mfp"/>
    <property type="match status" value="1"/>
</dbReference>
<evidence type="ECO:0000259" key="5">
    <source>
        <dbReference type="Pfam" id="PF25973"/>
    </source>
</evidence>
<dbReference type="GO" id="GO:0015679">
    <property type="term" value="P:plasma membrane copper ion transport"/>
    <property type="evidence" value="ECO:0007669"/>
    <property type="project" value="TreeGrafter"/>
</dbReference>
<dbReference type="RefSeq" id="WP_166522868.1">
    <property type="nucleotide sequence ID" value="NZ_JAAABI010000002.1"/>
</dbReference>
<dbReference type="InterPro" id="IPR058648">
    <property type="entry name" value="HH_CzcB-like"/>
</dbReference>
<dbReference type="GO" id="GO:0060003">
    <property type="term" value="P:copper ion export"/>
    <property type="evidence" value="ECO:0007669"/>
    <property type="project" value="TreeGrafter"/>
</dbReference>
<evidence type="ECO:0000256" key="1">
    <source>
        <dbReference type="ARBA" id="ARBA00009477"/>
    </source>
</evidence>
<comment type="caution">
    <text evidence="6">The sequence shown here is derived from an EMBL/GenBank/DDBJ whole genome shotgun (WGS) entry which is preliminary data.</text>
</comment>
<dbReference type="GO" id="GO:0016020">
    <property type="term" value="C:membrane"/>
    <property type="evidence" value="ECO:0007669"/>
    <property type="project" value="InterPro"/>
</dbReference>
<feature type="domain" description="CzcB-like alpha-helical hairpin" evidence="3">
    <location>
        <begin position="114"/>
        <end position="171"/>
    </location>
</feature>
<name>A0A964TAT8_9FLAO</name>
<dbReference type="SUPFAM" id="SSF111369">
    <property type="entry name" value="HlyD-like secretion proteins"/>
    <property type="match status" value="1"/>
</dbReference>
<evidence type="ECO:0000313" key="6">
    <source>
        <dbReference type="EMBL" id="NAY91445.1"/>
    </source>
</evidence>
<keyword evidence="2" id="KW-0813">Transport</keyword>
<dbReference type="EMBL" id="JAAABI010000002">
    <property type="protein sequence ID" value="NAY91445.1"/>
    <property type="molecule type" value="Genomic_DNA"/>
</dbReference>
<comment type="similarity">
    <text evidence="1">Belongs to the membrane fusion protein (MFP) (TC 8.A.1) family.</text>
</comment>
<dbReference type="PROSITE" id="PS51257">
    <property type="entry name" value="PROKAR_LIPOPROTEIN"/>
    <property type="match status" value="1"/>
</dbReference>
<evidence type="ECO:0000259" key="3">
    <source>
        <dbReference type="Pfam" id="PF25893"/>
    </source>
</evidence>
<proteinExistence type="inferred from homology"/>
<evidence type="ECO:0000259" key="4">
    <source>
        <dbReference type="Pfam" id="PF25954"/>
    </source>
</evidence>
<organism evidence="6 7">
    <name type="scientific">Flagellimonas ochracea</name>
    <dbReference type="NCBI Taxonomy" id="2696472"/>
    <lineage>
        <taxon>Bacteria</taxon>
        <taxon>Pseudomonadati</taxon>
        <taxon>Bacteroidota</taxon>
        <taxon>Flavobacteriia</taxon>
        <taxon>Flavobacteriales</taxon>
        <taxon>Flavobacteriaceae</taxon>
        <taxon>Flagellimonas</taxon>
    </lineage>
</organism>
<gene>
    <name evidence="6" type="ORF">GTQ34_05910</name>
</gene>
<dbReference type="PANTHER" id="PTHR30097">
    <property type="entry name" value="CATION EFFLUX SYSTEM PROTEIN CUSB"/>
    <property type="match status" value="1"/>
</dbReference>
<dbReference type="GO" id="GO:0022857">
    <property type="term" value="F:transmembrane transporter activity"/>
    <property type="evidence" value="ECO:0007669"/>
    <property type="project" value="InterPro"/>
</dbReference>